<dbReference type="Pfam" id="PF13975">
    <property type="entry name" value="gag-asp_proteas"/>
    <property type="match status" value="1"/>
</dbReference>
<sequence>MTCRAALSRRGLVLGLGAWGVAGVAAAQDVPPPADQPASELDQALALLPNVETRLSTAVMLNGRGPFQFVVDTGANRTTISQQLALQLRLPEGPLALVHGLAAAEAAPTALIARLRLGEGLFRNILAPTFPQARLAADGLLGLDVLGYYRLVFDHVNGRLLIDGRGGGVRVLRGSGFGTRIPPPGLIQGRQKFGMLTVIPARIDGVEAEAFIDTGSQYTIGNRALLEAIHTRRPDPERREFNVPLIGATGQTAPGRLAVVRSLGIGTAEFVDHPVLFADLHTFDVWEMSDRPALILGADVIRGFSTVEMDLRRNWVRFGPLMRG</sequence>
<dbReference type="CDD" id="cd05483">
    <property type="entry name" value="retropepsin_like_bacteria"/>
    <property type="match status" value="1"/>
</dbReference>
<dbReference type="Proteomes" id="UP001169063">
    <property type="component" value="Unassembled WGS sequence"/>
</dbReference>
<keyword evidence="3" id="KW-1185">Reference proteome</keyword>
<evidence type="ECO:0000256" key="1">
    <source>
        <dbReference type="SAM" id="SignalP"/>
    </source>
</evidence>
<proteinExistence type="predicted"/>
<dbReference type="InterPro" id="IPR021109">
    <property type="entry name" value="Peptidase_aspartic_dom_sf"/>
</dbReference>
<dbReference type="Pfam" id="PF13650">
    <property type="entry name" value="Asp_protease_2"/>
    <property type="match status" value="1"/>
</dbReference>
<dbReference type="GO" id="GO:0016787">
    <property type="term" value="F:hydrolase activity"/>
    <property type="evidence" value="ECO:0007669"/>
    <property type="project" value="UniProtKB-KW"/>
</dbReference>
<feature type="chain" id="PRO_5046431064" evidence="1">
    <location>
        <begin position="28"/>
        <end position="324"/>
    </location>
</feature>
<gene>
    <name evidence="2" type="ORF">Q0812_07495</name>
</gene>
<organism evidence="2 3">
    <name type="scientific">Peiella sedimenti</name>
    <dbReference type="NCBI Taxonomy" id="3061083"/>
    <lineage>
        <taxon>Bacteria</taxon>
        <taxon>Pseudomonadati</taxon>
        <taxon>Pseudomonadota</taxon>
        <taxon>Alphaproteobacteria</taxon>
        <taxon>Caulobacterales</taxon>
        <taxon>Caulobacteraceae</taxon>
        <taxon>Peiella</taxon>
    </lineage>
</organism>
<evidence type="ECO:0000313" key="3">
    <source>
        <dbReference type="Proteomes" id="UP001169063"/>
    </source>
</evidence>
<evidence type="ECO:0000313" key="2">
    <source>
        <dbReference type="EMBL" id="MDO1559269.1"/>
    </source>
</evidence>
<dbReference type="RefSeq" id="WP_302109705.1">
    <property type="nucleotide sequence ID" value="NZ_JAUKTR010000003.1"/>
</dbReference>
<dbReference type="PROSITE" id="PS00141">
    <property type="entry name" value="ASP_PROTEASE"/>
    <property type="match status" value="1"/>
</dbReference>
<dbReference type="InterPro" id="IPR001969">
    <property type="entry name" value="Aspartic_peptidase_AS"/>
</dbReference>
<comment type="caution">
    <text evidence="2">The sequence shown here is derived from an EMBL/GenBank/DDBJ whole genome shotgun (WGS) entry which is preliminary data.</text>
</comment>
<feature type="signal peptide" evidence="1">
    <location>
        <begin position="1"/>
        <end position="27"/>
    </location>
</feature>
<protein>
    <submittedName>
        <fullName evidence="2">Retroviral-like aspartic protease family protein</fullName>
        <ecNumber evidence="2">3.4.23.-</ecNumber>
    </submittedName>
</protein>
<dbReference type="Gene3D" id="2.40.70.10">
    <property type="entry name" value="Acid Proteases"/>
    <property type="match status" value="2"/>
</dbReference>
<name>A0ABT8SL90_9CAUL</name>
<keyword evidence="2" id="KW-0378">Hydrolase</keyword>
<keyword evidence="1" id="KW-0732">Signal</keyword>
<dbReference type="EC" id="3.4.23.-" evidence="2"/>
<dbReference type="SUPFAM" id="SSF50630">
    <property type="entry name" value="Acid proteases"/>
    <property type="match status" value="2"/>
</dbReference>
<dbReference type="InterPro" id="IPR034122">
    <property type="entry name" value="Retropepsin-like_bacterial"/>
</dbReference>
<accession>A0ABT8SL90</accession>
<reference evidence="2" key="1">
    <citation type="submission" date="2023-07" db="EMBL/GenBank/DDBJ databases">
        <title>Brevundimonas soil sp. nov., isolated from the soil of chemical plant.</title>
        <authorList>
            <person name="Wu N."/>
        </authorList>
    </citation>
    <scope>NUCLEOTIDE SEQUENCE</scope>
    <source>
        <strain evidence="2">XZ-24</strain>
    </source>
</reference>
<dbReference type="EMBL" id="JAUKTR010000003">
    <property type="protein sequence ID" value="MDO1559269.1"/>
    <property type="molecule type" value="Genomic_DNA"/>
</dbReference>